<organism evidence="2">
    <name type="scientific">bioreactor metagenome</name>
    <dbReference type="NCBI Taxonomy" id="1076179"/>
    <lineage>
        <taxon>unclassified sequences</taxon>
        <taxon>metagenomes</taxon>
        <taxon>ecological metagenomes</taxon>
    </lineage>
</organism>
<name>A0A644Z6B7_9ZZZZ</name>
<sequence length="284" mass="29862">MELLLIIGHHAGNPVFMEASGDLAESIAGLGELKEGEFKQIGIIGFKVDLSSPPQHAAVGAQEALGGEPAPGVLMGGPGVAEINVNQINFVGRKVLRQPRRVTVHKKDVPKAHGRGPLHGDDHGVGHPLHRHEQCFRVRRGRFAGKAALAAADFQPQAGRAGHQAAPVASPCSGVAHQQTGAAFHTDGQVLFLSHAHGVWVTPVVCKVLPCRGREYFNKSFGVCHYLFHGEGSPRTRRSSGFGGCLGKRSGAGEGAGAVSALKSRCPAGRRTVPCRAYPWTACG</sequence>
<proteinExistence type="predicted"/>
<feature type="region of interest" description="Disordered" evidence="1">
    <location>
        <begin position="103"/>
        <end position="126"/>
    </location>
</feature>
<accession>A0A644Z6B7</accession>
<evidence type="ECO:0000313" key="2">
    <source>
        <dbReference type="EMBL" id="MPM33634.1"/>
    </source>
</evidence>
<reference evidence="2" key="1">
    <citation type="submission" date="2019-08" db="EMBL/GenBank/DDBJ databases">
        <authorList>
            <person name="Kucharzyk K."/>
            <person name="Murdoch R.W."/>
            <person name="Higgins S."/>
            <person name="Loffler F."/>
        </authorList>
    </citation>
    <scope>NUCLEOTIDE SEQUENCE</scope>
</reference>
<evidence type="ECO:0000256" key="1">
    <source>
        <dbReference type="SAM" id="MobiDB-lite"/>
    </source>
</evidence>
<gene>
    <name evidence="2" type="ORF">SDC9_80211</name>
</gene>
<dbReference type="EMBL" id="VSSQ01006714">
    <property type="protein sequence ID" value="MPM33634.1"/>
    <property type="molecule type" value="Genomic_DNA"/>
</dbReference>
<comment type="caution">
    <text evidence="2">The sequence shown here is derived from an EMBL/GenBank/DDBJ whole genome shotgun (WGS) entry which is preliminary data.</text>
</comment>
<protein>
    <submittedName>
        <fullName evidence="2">Uncharacterized protein</fullName>
    </submittedName>
</protein>
<dbReference type="AlphaFoldDB" id="A0A644Z6B7"/>